<dbReference type="Proteomes" id="UP000199274">
    <property type="component" value="Unassembled WGS sequence"/>
</dbReference>
<sequence>MKVLETYFNNRKSAVNRILETAPGFYTVETFHELRVELKKIKALYEMVAFCSKTFKLKKNFALFKIIFKKAGIVREIQVDQAILEQQPNFHLIQSYSCRLKKREAKERKDFFSITNKRFIKKLQQKYPIIIRFLKKTRAKKANRYLNKITKEKKKIISKNAFKKQQIHAFRKRIKVHQYNTKIFDLNQQSKQVPEKITLSDMLGEWHDCIVVIALLKKAIKSKKTISRETKQLVAIKKLILLKSDLLFNKINGTLPYHTLL</sequence>
<evidence type="ECO:0000259" key="1">
    <source>
        <dbReference type="Pfam" id="PF05235"/>
    </source>
</evidence>
<gene>
    <name evidence="2" type="ORF">SAMN04488062_107131</name>
</gene>
<dbReference type="Pfam" id="PF05235">
    <property type="entry name" value="CHAD"/>
    <property type="match status" value="1"/>
</dbReference>
<evidence type="ECO:0000313" key="2">
    <source>
        <dbReference type="EMBL" id="SDH43657.1"/>
    </source>
</evidence>
<dbReference type="OrthoDB" id="773317at2"/>
<feature type="domain" description="CHAD" evidence="1">
    <location>
        <begin position="28"/>
        <end position="216"/>
    </location>
</feature>
<evidence type="ECO:0000313" key="3">
    <source>
        <dbReference type="Proteomes" id="UP000199274"/>
    </source>
</evidence>
<organism evidence="2 3">
    <name type="scientific">Flavobacterium omnivorum</name>
    <dbReference type="NCBI Taxonomy" id="178355"/>
    <lineage>
        <taxon>Bacteria</taxon>
        <taxon>Pseudomonadati</taxon>
        <taxon>Bacteroidota</taxon>
        <taxon>Flavobacteriia</taxon>
        <taxon>Flavobacteriales</taxon>
        <taxon>Flavobacteriaceae</taxon>
        <taxon>Flavobacterium</taxon>
    </lineage>
</organism>
<dbReference type="STRING" id="178355.SAMN04488062_107131"/>
<dbReference type="AlphaFoldDB" id="A0A1G8CDX0"/>
<reference evidence="3" key="1">
    <citation type="submission" date="2016-10" db="EMBL/GenBank/DDBJ databases">
        <authorList>
            <person name="Varghese N."/>
            <person name="Submissions S."/>
        </authorList>
    </citation>
    <scope>NUCLEOTIDE SEQUENCE [LARGE SCALE GENOMIC DNA]</scope>
    <source>
        <strain evidence="3">CGMCC 1.2747</strain>
    </source>
</reference>
<dbReference type="EMBL" id="FNDB01000007">
    <property type="protein sequence ID" value="SDH43657.1"/>
    <property type="molecule type" value="Genomic_DNA"/>
</dbReference>
<dbReference type="Gene3D" id="1.40.20.10">
    <property type="entry name" value="CHAD domain"/>
    <property type="match status" value="1"/>
</dbReference>
<dbReference type="RefSeq" id="WP_091257392.1">
    <property type="nucleotide sequence ID" value="NZ_FNDB01000007.1"/>
</dbReference>
<dbReference type="InterPro" id="IPR007899">
    <property type="entry name" value="CHAD_dom"/>
</dbReference>
<keyword evidence="3" id="KW-1185">Reference proteome</keyword>
<protein>
    <submittedName>
        <fullName evidence="2">CHAD domain-containing protein</fullName>
    </submittedName>
</protein>
<accession>A0A1G8CDX0</accession>
<name>A0A1G8CDX0_9FLAO</name>
<dbReference type="InterPro" id="IPR038186">
    <property type="entry name" value="CHAD_dom_sf"/>
</dbReference>
<proteinExistence type="predicted"/>